<keyword evidence="4" id="KW-1185">Reference proteome</keyword>
<evidence type="ECO:0000256" key="1">
    <source>
        <dbReference type="SAM" id="MobiDB-lite"/>
    </source>
</evidence>
<feature type="transmembrane region" description="Helical" evidence="2">
    <location>
        <begin position="72"/>
        <end position="93"/>
    </location>
</feature>
<organism evidence="3 4">
    <name type="scientific">Funneliformis caledonium</name>
    <dbReference type="NCBI Taxonomy" id="1117310"/>
    <lineage>
        <taxon>Eukaryota</taxon>
        <taxon>Fungi</taxon>
        <taxon>Fungi incertae sedis</taxon>
        <taxon>Mucoromycota</taxon>
        <taxon>Glomeromycotina</taxon>
        <taxon>Glomeromycetes</taxon>
        <taxon>Glomerales</taxon>
        <taxon>Glomeraceae</taxon>
        <taxon>Funneliformis</taxon>
    </lineage>
</organism>
<evidence type="ECO:0000256" key="2">
    <source>
        <dbReference type="SAM" id="Phobius"/>
    </source>
</evidence>
<feature type="region of interest" description="Disordered" evidence="1">
    <location>
        <begin position="110"/>
        <end position="252"/>
    </location>
</feature>
<feature type="compositionally biased region" description="Pro residues" evidence="1">
    <location>
        <begin position="225"/>
        <end position="237"/>
    </location>
</feature>
<dbReference type="Proteomes" id="UP000789570">
    <property type="component" value="Unassembled WGS sequence"/>
</dbReference>
<sequence length="252" mass="28085">MQYFTHEEKYIPKVKGHDDNSSKVNDENVKTESYAPGTIYQELTIADDQVSSHSSNQSNDHHPGFFQKTSTIVFFVIAIILVLIIGIILTYFINRKRKRIERGPRKIKTWKGPPIIKSQITPTGTTTPVQVPHQTPPTSQTSRQSKVQESAPYHVPNTTDPIGRVPLQSQSSRSSSASRGSLSVHEPSDIEPPIIQQHPQHPPDYFNPIIDNPLIHHPIGTGDPPDNPGPPLPPTPLRRPSRHGSSPYRGPH</sequence>
<accession>A0A9N9FN87</accession>
<proteinExistence type="predicted"/>
<comment type="caution">
    <text evidence="3">The sequence shown here is derived from an EMBL/GenBank/DDBJ whole genome shotgun (WGS) entry which is preliminary data.</text>
</comment>
<keyword evidence="2" id="KW-0472">Membrane</keyword>
<protein>
    <submittedName>
        <fullName evidence="3">3055_t:CDS:1</fullName>
    </submittedName>
</protein>
<dbReference type="AlphaFoldDB" id="A0A9N9FN87"/>
<keyword evidence="2" id="KW-0812">Transmembrane</keyword>
<reference evidence="3" key="1">
    <citation type="submission" date="2021-06" db="EMBL/GenBank/DDBJ databases">
        <authorList>
            <person name="Kallberg Y."/>
            <person name="Tangrot J."/>
            <person name="Rosling A."/>
        </authorList>
    </citation>
    <scope>NUCLEOTIDE SEQUENCE</scope>
    <source>
        <strain evidence="3">UK204</strain>
    </source>
</reference>
<evidence type="ECO:0000313" key="4">
    <source>
        <dbReference type="Proteomes" id="UP000789570"/>
    </source>
</evidence>
<keyword evidence="2" id="KW-1133">Transmembrane helix</keyword>
<dbReference type="EMBL" id="CAJVPQ010001325">
    <property type="protein sequence ID" value="CAG8546023.1"/>
    <property type="molecule type" value="Genomic_DNA"/>
</dbReference>
<gene>
    <name evidence="3" type="ORF">FCALED_LOCUS5878</name>
</gene>
<evidence type="ECO:0000313" key="3">
    <source>
        <dbReference type="EMBL" id="CAG8546023.1"/>
    </source>
</evidence>
<feature type="compositionally biased region" description="Low complexity" evidence="1">
    <location>
        <begin position="167"/>
        <end position="183"/>
    </location>
</feature>
<feature type="compositionally biased region" description="Low complexity" evidence="1">
    <location>
        <begin position="118"/>
        <end position="145"/>
    </location>
</feature>
<name>A0A9N9FN87_9GLOM</name>